<reference evidence="1 2" key="1">
    <citation type="journal article" date="2020" name="Nat. Food">
        <title>A phased Vanilla planifolia genome enables genetic improvement of flavour and production.</title>
        <authorList>
            <person name="Hasing T."/>
            <person name="Tang H."/>
            <person name="Brym M."/>
            <person name="Khazi F."/>
            <person name="Huang T."/>
            <person name="Chambers A.H."/>
        </authorList>
    </citation>
    <scope>NUCLEOTIDE SEQUENCE [LARGE SCALE GENOMIC DNA]</scope>
    <source>
        <tissue evidence="1">Leaf</tissue>
    </source>
</reference>
<name>A0A835VCM0_VANPL</name>
<comment type="caution">
    <text evidence="1">The sequence shown here is derived from an EMBL/GenBank/DDBJ whole genome shotgun (WGS) entry which is preliminary data.</text>
</comment>
<sequence length="94" mass="10757">MANSWIQLVLGCENFTYKQESRPSYDVFREVHFQLEHGSFSMESPWTPSAHGMSLSGDAQSVLWDCRMVQPIWQQISLCSLLQQVGVALFEFPS</sequence>
<protein>
    <submittedName>
        <fullName evidence="1">Uncharacterized protein</fullName>
    </submittedName>
</protein>
<dbReference type="Proteomes" id="UP000636800">
    <property type="component" value="Chromosome 2"/>
</dbReference>
<evidence type="ECO:0000313" key="1">
    <source>
        <dbReference type="EMBL" id="KAG0492040.1"/>
    </source>
</evidence>
<dbReference type="AlphaFoldDB" id="A0A835VCM0"/>
<organism evidence="1 2">
    <name type="scientific">Vanilla planifolia</name>
    <name type="common">Vanilla</name>
    <dbReference type="NCBI Taxonomy" id="51239"/>
    <lineage>
        <taxon>Eukaryota</taxon>
        <taxon>Viridiplantae</taxon>
        <taxon>Streptophyta</taxon>
        <taxon>Embryophyta</taxon>
        <taxon>Tracheophyta</taxon>
        <taxon>Spermatophyta</taxon>
        <taxon>Magnoliopsida</taxon>
        <taxon>Liliopsida</taxon>
        <taxon>Asparagales</taxon>
        <taxon>Orchidaceae</taxon>
        <taxon>Vanilloideae</taxon>
        <taxon>Vanilleae</taxon>
        <taxon>Vanilla</taxon>
    </lineage>
</organism>
<gene>
    <name evidence="1" type="ORF">HPP92_005438</name>
</gene>
<dbReference type="EMBL" id="JADCNL010000002">
    <property type="protein sequence ID" value="KAG0492040.1"/>
    <property type="molecule type" value="Genomic_DNA"/>
</dbReference>
<accession>A0A835VCM0</accession>
<proteinExistence type="predicted"/>
<evidence type="ECO:0000313" key="2">
    <source>
        <dbReference type="Proteomes" id="UP000636800"/>
    </source>
</evidence>
<keyword evidence="2" id="KW-1185">Reference proteome</keyword>